<dbReference type="SMART" id="SM00421">
    <property type="entry name" value="HTH_LUXR"/>
    <property type="match status" value="1"/>
</dbReference>
<evidence type="ECO:0000313" key="5">
    <source>
        <dbReference type="EMBL" id="QAB19209.1"/>
    </source>
</evidence>
<dbReference type="PRINTS" id="PR00038">
    <property type="entry name" value="HTHLUXR"/>
</dbReference>
<keyword evidence="3" id="KW-0804">Transcription</keyword>
<dbReference type="EMBL" id="CP035037">
    <property type="protein sequence ID" value="QAB19209.1"/>
    <property type="molecule type" value="Genomic_DNA"/>
</dbReference>
<dbReference type="PANTHER" id="PTHR44688:SF16">
    <property type="entry name" value="DNA-BINDING TRANSCRIPTIONAL ACTIVATOR DEVR_DOSR"/>
    <property type="match status" value="1"/>
</dbReference>
<accession>A0ABX5QJT6</accession>
<dbReference type="InterPro" id="IPR036388">
    <property type="entry name" value="WH-like_DNA-bd_sf"/>
</dbReference>
<dbReference type="SUPFAM" id="SSF46894">
    <property type="entry name" value="C-terminal effector domain of the bipartite response regulators"/>
    <property type="match status" value="1"/>
</dbReference>
<gene>
    <name evidence="5" type="ORF">Leucomu_08635</name>
</gene>
<proteinExistence type="predicted"/>
<sequence>MLEPFDDRVRVVEEDIRSISGRRVDLTLYDTFGRTLDEQRNLGELVADPATGTVVVYAWNAREAATEGDGEASGVEYLDKSLPAAELVASLERIAGRGGAPGAAAPRERPAAVRLAEPQSSWPGREEGLSVREAEVVALITQGHTNPEIAASLYLSLNSLKSYIRSAYRKMGVERRSQAVRWGIEHGMLPPRKGEH</sequence>
<protein>
    <submittedName>
        <fullName evidence="5">Response regulator transcription factor</fullName>
    </submittedName>
</protein>
<dbReference type="PROSITE" id="PS00622">
    <property type="entry name" value="HTH_LUXR_1"/>
    <property type="match status" value="1"/>
</dbReference>
<dbReference type="PANTHER" id="PTHR44688">
    <property type="entry name" value="DNA-BINDING TRANSCRIPTIONAL ACTIVATOR DEVR_DOSR"/>
    <property type="match status" value="1"/>
</dbReference>
<reference evidence="5 6" key="1">
    <citation type="submission" date="2019-01" db="EMBL/GenBank/DDBJ databases">
        <title>Leucobacter muris sp. nov. isolated from the nose of a laboratory mouse.</title>
        <authorList>
            <person name="Benga L."/>
            <person name="Sproeer C."/>
            <person name="Schumann P."/>
            <person name="Verbarg S."/>
            <person name="Bunk B."/>
            <person name="Engelhardt E."/>
            <person name="Benten P.M."/>
            <person name="Sager M."/>
        </authorList>
    </citation>
    <scope>NUCLEOTIDE SEQUENCE [LARGE SCALE GENOMIC DNA]</scope>
    <source>
        <strain evidence="5 6">DSM 101948</strain>
    </source>
</reference>
<keyword evidence="2" id="KW-0238">DNA-binding</keyword>
<dbReference type="InterPro" id="IPR000792">
    <property type="entry name" value="Tscrpt_reg_LuxR_C"/>
</dbReference>
<dbReference type="Gene3D" id="1.10.10.10">
    <property type="entry name" value="Winged helix-like DNA-binding domain superfamily/Winged helix DNA-binding domain"/>
    <property type="match status" value="1"/>
</dbReference>
<evidence type="ECO:0000256" key="3">
    <source>
        <dbReference type="ARBA" id="ARBA00023163"/>
    </source>
</evidence>
<keyword evidence="1" id="KW-0805">Transcription regulation</keyword>
<evidence type="ECO:0000256" key="2">
    <source>
        <dbReference type="ARBA" id="ARBA00023125"/>
    </source>
</evidence>
<evidence type="ECO:0000256" key="1">
    <source>
        <dbReference type="ARBA" id="ARBA00023015"/>
    </source>
</evidence>
<keyword evidence="6" id="KW-1185">Reference proteome</keyword>
<feature type="domain" description="HTH luxR-type" evidence="4">
    <location>
        <begin position="122"/>
        <end position="187"/>
    </location>
</feature>
<dbReference type="InterPro" id="IPR016032">
    <property type="entry name" value="Sig_transdc_resp-reg_C-effctor"/>
</dbReference>
<evidence type="ECO:0000259" key="4">
    <source>
        <dbReference type="PROSITE" id="PS50043"/>
    </source>
</evidence>
<organism evidence="5 6">
    <name type="scientific">Leucobacter muris</name>
    <dbReference type="NCBI Taxonomy" id="1935379"/>
    <lineage>
        <taxon>Bacteria</taxon>
        <taxon>Bacillati</taxon>
        <taxon>Actinomycetota</taxon>
        <taxon>Actinomycetes</taxon>
        <taxon>Micrococcales</taxon>
        <taxon>Microbacteriaceae</taxon>
        <taxon>Leucobacter</taxon>
    </lineage>
</organism>
<dbReference type="PROSITE" id="PS50043">
    <property type="entry name" value="HTH_LUXR_2"/>
    <property type="match status" value="1"/>
</dbReference>
<name>A0ABX5QJT6_9MICO</name>
<evidence type="ECO:0000313" key="6">
    <source>
        <dbReference type="Proteomes" id="UP000285768"/>
    </source>
</evidence>
<dbReference type="Proteomes" id="UP000285768">
    <property type="component" value="Chromosome"/>
</dbReference>
<dbReference type="Pfam" id="PF00196">
    <property type="entry name" value="GerE"/>
    <property type="match status" value="1"/>
</dbReference>
<dbReference type="CDD" id="cd06170">
    <property type="entry name" value="LuxR_C_like"/>
    <property type="match status" value="1"/>
</dbReference>